<keyword evidence="3" id="KW-0221">Differentiation</keyword>
<dbReference type="InterPro" id="IPR008996">
    <property type="entry name" value="IL1/FGF"/>
</dbReference>
<sequence>MRPSRLAGTPPPGPRQPRAPPRCRKSPPAERAGGDTGKCRSPSRAPRERRRTNLDGELGKPSGRRFMNGRPRPSLLPLPLATAAPAPPRPPARAARAVGAGRRRRGHGPSPAAPPRPAARPPPAAMRRGGPAALAACLAGALAVLAGPGPGAGAGSAAWGGRRPPRSYGHLEGDVRWRRLFSATRFFLRIDGGGGVEGTRWRERPGSILEIRSVRVGVVAIRAVHTGFYLAMNKQGRLYGSVGRTLPPGRDCSGVRGAGQSWNRGPKPTGTGAQEQAPGFPCPDLLPAGDCTHRAPLPSGEPGGAGVLPCPAPGLRPHQSRVMTG</sequence>
<reference evidence="7" key="1">
    <citation type="submission" date="2025-08" db="UniProtKB">
        <authorList>
            <consortium name="Ensembl"/>
        </authorList>
    </citation>
    <scope>IDENTIFICATION</scope>
</reference>
<dbReference type="AlphaFoldDB" id="A0A8C4U9J4"/>
<dbReference type="GO" id="GO:0008083">
    <property type="term" value="F:growth factor activity"/>
    <property type="evidence" value="ECO:0007669"/>
    <property type="project" value="InterPro"/>
</dbReference>
<keyword evidence="8" id="KW-1185">Reference proteome</keyword>
<keyword evidence="4" id="KW-0497">Mitogen</keyword>
<dbReference type="Ensembl" id="ENSFTIT00000006783.1">
    <property type="protein sequence ID" value="ENSFTIP00000006495.1"/>
    <property type="gene ID" value="ENSFTIG00000004455.1"/>
</dbReference>
<dbReference type="SMART" id="SM00442">
    <property type="entry name" value="FGF"/>
    <property type="match status" value="1"/>
</dbReference>
<evidence type="ECO:0000256" key="2">
    <source>
        <dbReference type="ARBA" id="ARBA00022473"/>
    </source>
</evidence>
<evidence type="ECO:0000256" key="1">
    <source>
        <dbReference type="ARBA" id="ARBA00007936"/>
    </source>
</evidence>
<dbReference type="Proteomes" id="UP000694562">
    <property type="component" value="Unplaced"/>
</dbReference>
<dbReference type="InterPro" id="IPR002209">
    <property type="entry name" value="Fibroblast_GF_fam"/>
</dbReference>
<proteinExistence type="inferred from homology"/>
<comment type="similarity">
    <text evidence="1 5">Belongs to the heparin-binding growth factors family.</text>
</comment>
<feature type="region of interest" description="Disordered" evidence="6">
    <location>
        <begin position="1"/>
        <end position="128"/>
    </location>
</feature>
<dbReference type="SUPFAM" id="SSF50353">
    <property type="entry name" value="Cytokine"/>
    <property type="match status" value="1"/>
</dbReference>
<feature type="region of interest" description="Disordered" evidence="6">
    <location>
        <begin position="291"/>
        <end position="325"/>
    </location>
</feature>
<feature type="compositionally biased region" description="Low complexity" evidence="6">
    <location>
        <begin position="69"/>
        <end position="84"/>
    </location>
</feature>
<evidence type="ECO:0000256" key="4">
    <source>
        <dbReference type="ARBA" id="ARBA00023246"/>
    </source>
</evidence>
<protein>
    <recommendedName>
        <fullName evidence="5">Fibroblast growth factor</fullName>
        <shortName evidence="5">FGF</shortName>
    </recommendedName>
</protein>
<keyword evidence="2" id="KW-0217">Developmental protein</keyword>
<dbReference type="GO" id="GO:0051781">
    <property type="term" value="P:positive regulation of cell division"/>
    <property type="evidence" value="ECO:0007669"/>
    <property type="project" value="UniProtKB-KW"/>
</dbReference>
<evidence type="ECO:0000313" key="8">
    <source>
        <dbReference type="Proteomes" id="UP000694562"/>
    </source>
</evidence>
<reference evidence="7" key="2">
    <citation type="submission" date="2025-09" db="UniProtKB">
        <authorList>
            <consortium name="Ensembl"/>
        </authorList>
    </citation>
    <scope>IDENTIFICATION</scope>
</reference>
<evidence type="ECO:0000256" key="6">
    <source>
        <dbReference type="SAM" id="MobiDB-lite"/>
    </source>
</evidence>
<name>A0A8C4U9J4_FALTI</name>
<evidence type="ECO:0000256" key="3">
    <source>
        <dbReference type="ARBA" id="ARBA00022782"/>
    </source>
</evidence>
<feature type="region of interest" description="Disordered" evidence="6">
    <location>
        <begin position="251"/>
        <end position="278"/>
    </location>
</feature>
<feature type="compositionally biased region" description="Pro residues" evidence="6">
    <location>
        <begin position="9"/>
        <end position="20"/>
    </location>
</feature>
<evidence type="ECO:0000313" key="7">
    <source>
        <dbReference type="Ensembl" id="ENSFTIP00000006495.1"/>
    </source>
</evidence>
<dbReference type="Pfam" id="PF00167">
    <property type="entry name" value="FGF"/>
    <property type="match status" value="1"/>
</dbReference>
<evidence type="ECO:0000256" key="5">
    <source>
        <dbReference type="RuleBase" id="RU049442"/>
    </source>
</evidence>
<dbReference type="PRINTS" id="PR00263">
    <property type="entry name" value="HBGFFGF"/>
</dbReference>
<accession>A0A8C4U9J4</accession>
<dbReference type="GO" id="GO:0030154">
    <property type="term" value="P:cell differentiation"/>
    <property type="evidence" value="ECO:0007669"/>
    <property type="project" value="UniProtKB-KW"/>
</dbReference>
<dbReference type="PANTHER" id="PTHR11486">
    <property type="entry name" value="FIBROBLAST GROWTH FACTOR"/>
    <property type="match status" value="1"/>
</dbReference>
<organism evidence="7 8">
    <name type="scientific">Falco tinnunculus</name>
    <name type="common">Common kestrel</name>
    <dbReference type="NCBI Taxonomy" id="100819"/>
    <lineage>
        <taxon>Eukaryota</taxon>
        <taxon>Metazoa</taxon>
        <taxon>Chordata</taxon>
        <taxon>Craniata</taxon>
        <taxon>Vertebrata</taxon>
        <taxon>Euteleostomi</taxon>
        <taxon>Archelosauria</taxon>
        <taxon>Archosauria</taxon>
        <taxon>Dinosauria</taxon>
        <taxon>Saurischia</taxon>
        <taxon>Theropoda</taxon>
        <taxon>Coelurosauria</taxon>
        <taxon>Aves</taxon>
        <taxon>Neognathae</taxon>
        <taxon>Neoaves</taxon>
        <taxon>Telluraves</taxon>
        <taxon>Australaves</taxon>
        <taxon>Falconiformes</taxon>
        <taxon>Falconidae</taxon>
        <taxon>Falco</taxon>
    </lineage>
</organism>
<feature type="compositionally biased region" description="Pro residues" evidence="6">
    <location>
        <begin position="111"/>
        <end position="124"/>
    </location>
</feature>
<dbReference type="Gene3D" id="2.80.10.50">
    <property type="match status" value="1"/>
</dbReference>
<dbReference type="OrthoDB" id="10008525at2759"/>